<protein>
    <submittedName>
        <fullName evidence="1">Uncharacterized protein</fullName>
    </submittedName>
</protein>
<gene>
    <name evidence="1" type="ORF">VNO78_22065</name>
</gene>
<dbReference type="Proteomes" id="UP001386955">
    <property type="component" value="Unassembled WGS sequence"/>
</dbReference>
<comment type="caution">
    <text evidence="1">The sequence shown here is derived from an EMBL/GenBank/DDBJ whole genome shotgun (WGS) entry which is preliminary data.</text>
</comment>
<organism evidence="1 2">
    <name type="scientific">Psophocarpus tetragonolobus</name>
    <name type="common">Winged bean</name>
    <name type="synonym">Dolichos tetragonolobus</name>
    <dbReference type="NCBI Taxonomy" id="3891"/>
    <lineage>
        <taxon>Eukaryota</taxon>
        <taxon>Viridiplantae</taxon>
        <taxon>Streptophyta</taxon>
        <taxon>Embryophyta</taxon>
        <taxon>Tracheophyta</taxon>
        <taxon>Spermatophyta</taxon>
        <taxon>Magnoliopsida</taxon>
        <taxon>eudicotyledons</taxon>
        <taxon>Gunneridae</taxon>
        <taxon>Pentapetalae</taxon>
        <taxon>rosids</taxon>
        <taxon>fabids</taxon>
        <taxon>Fabales</taxon>
        <taxon>Fabaceae</taxon>
        <taxon>Papilionoideae</taxon>
        <taxon>50 kb inversion clade</taxon>
        <taxon>NPAAA clade</taxon>
        <taxon>indigoferoid/millettioid clade</taxon>
        <taxon>Phaseoleae</taxon>
        <taxon>Psophocarpus</taxon>
    </lineage>
</organism>
<sequence length="83" mass="8939">MLMIHKSSSAIPILSLNLSQQAVSLGEIYSSTLDYTDVNDHKSAWKFLDNSFLNLSQQAVSLGGISGPNGFNATPGLFKPLQL</sequence>
<evidence type="ECO:0000313" key="2">
    <source>
        <dbReference type="Proteomes" id="UP001386955"/>
    </source>
</evidence>
<dbReference type="AlphaFoldDB" id="A0AAN9SHH8"/>
<name>A0AAN9SHH8_PSOTE</name>
<evidence type="ECO:0000313" key="1">
    <source>
        <dbReference type="EMBL" id="KAK7393507.1"/>
    </source>
</evidence>
<proteinExistence type="predicted"/>
<reference evidence="1 2" key="1">
    <citation type="submission" date="2024-01" db="EMBL/GenBank/DDBJ databases">
        <title>The genomes of 5 underutilized Papilionoideae crops provide insights into root nodulation and disease resistanc.</title>
        <authorList>
            <person name="Jiang F."/>
        </authorList>
    </citation>
    <scope>NUCLEOTIDE SEQUENCE [LARGE SCALE GENOMIC DNA]</scope>
    <source>
        <strain evidence="1">DUOXIRENSHENG_FW03</strain>
        <tissue evidence="1">Leaves</tissue>
    </source>
</reference>
<dbReference type="EMBL" id="JAYMYS010000005">
    <property type="protein sequence ID" value="KAK7393507.1"/>
    <property type="molecule type" value="Genomic_DNA"/>
</dbReference>
<accession>A0AAN9SHH8</accession>
<keyword evidence="2" id="KW-1185">Reference proteome</keyword>